<reference evidence="1" key="1">
    <citation type="journal article" date="2020" name="Nature">
        <title>Giant virus diversity and host interactions through global metagenomics.</title>
        <authorList>
            <person name="Schulz F."/>
            <person name="Roux S."/>
            <person name="Paez-Espino D."/>
            <person name="Jungbluth S."/>
            <person name="Walsh D.A."/>
            <person name="Denef V.J."/>
            <person name="McMahon K.D."/>
            <person name="Konstantinidis K.T."/>
            <person name="Eloe-Fadrosh E.A."/>
            <person name="Kyrpides N.C."/>
            <person name="Woyke T."/>
        </authorList>
    </citation>
    <scope>NUCLEOTIDE SEQUENCE</scope>
    <source>
        <strain evidence="1">GVMAG-M-3300009161-30</strain>
    </source>
</reference>
<dbReference type="AlphaFoldDB" id="A0A6C0EUV8"/>
<sequence length="342" mass="39472">MSTVEEKRESLNKYIKNIFIYYYMVKIAFWDNGLGERGTSVALYDYAHYNEVLLGNESIILYNNTHYSNKADAIKKFTDRFNVISVNNWSKVDTILSQEKCDIIYIIKAGDYDGQLSKVCKNVVHCVFNCNSPHGQVYASIAPWVNNNNGKYPYVPHIINLPNHTENFRKELNIPDNSCVFGRYGGYKQFDIPFVQKTVYAIAKANPHIYFLFMNTELFCNSLPNIIHLPMIIDLNIKTKFINTCDAMIWGRSDGEVYSLSQGEFSSKNKPILCTNIGYKGHVYKLGDKAIWYTNETDLSHIILSFDKDKMCKKDWNAYTDSTPEKVMKIFNDVFIQPCLTL</sequence>
<organism evidence="1">
    <name type="scientific">viral metagenome</name>
    <dbReference type="NCBI Taxonomy" id="1070528"/>
    <lineage>
        <taxon>unclassified sequences</taxon>
        <taxon>metagenomes</taxon>
        <taxon>organismal metagenomes</taxon>
    </lineage>
</organism>
<accession>A0A6C0EUV8</accession>
<proteinExistence type="predicted"/>
<evidence type="ECO:0008006" key="2">
    <source>
        <dbReference type="Google" id="ProtNLM"/>
    </source>
</evidence>
<evidence type="ECO:0000313" key="1">
    <source>
        <dbReference type="EMBL" id="QHT32867.1"/>
    </source>
</evidence>
<name>A0A6C0EUV8_9ZZZZ</name>
<protein>
    <recommendedName>
        <fullName evidence="2">Glycosyltransferase</fullName>
    </recommendedName>
</protein>
<dbReference type="EMBL" id="MN738951">
    <property type="protein sequence ID" value="QHT32867.1"/>
    <property type="molecule type" value="Genomic_DNA"/>
</dbReference>